<evidence type="ECO:0000256" key="5">
    <source>
        <dbReference type="ARBA" id="ARBA00022679"/>
    </source>
</evidence>
<dbReference type="PRINTS" id="PR00344">
    <property type="entry name" value="BCTRLSENSOR"/>
</dbReference>
<dbReference type="EC" id="2.7.13.3" evidence="3"/>
<dbReference type="Gene3D" id="3.30.565.10">
    <property type="entry name" value="Histidine kinase-like ATPase, C-terminal domain"/>
    <property type="match status" value="1"/>
</dbReference>
<protein>
    <recommendedName>
        <fullName evidence="3">histidine kinase</fullName>
        <ecNumber evidence="3">2.7.13.3</ecNumber>
    </recommendedName>
</protein>
<dbReference type="PANTHER" id="PTHR45436">
    <property type="entry name" value="SENSOR HISTIDINE KINASE YKOH"/>
    <property type="match status" value="1"/>
</dbReference>
<organism evidence="12 13">
    <name type="scientific">Croceicoccus pelagius</name>
    <dbReference type="NCBI Taxonomy" id="1703341"/>
    <lineage>
        <taxon>Bacteria</taxon>
        <taxon>Pseudomonadati</taxon>
        <taxon>Pseudomonadota</taxon>
        <taxon>Alphaproteobacteria</taxon>
        <taxon>Sphingomonadales</taxon>
        <taxon>Erythrobacteraceae</taxon>
        <taxon>Croceicoccus</taxon>
    </lineage>
</organism>
<evidence type="ECO:0000256" key="7">
    <source>
        <dbReference type="ARBA" id="ARBA00022777"/>
    </source>
</evidence>
<proteinExistence type="predicted"/>
<comment type="catalytic activity">
    <reaction evidence="1">
        <text>ATP + protein L-histidine = ADP + protein N-phospho-L-histidine.</text>
        <dbReference type="EC" id="2.7.13.3"/>
    </reaction>
</comment>
<reference evidence="12 13" key="1">
    <citation type="journal article" date="2014" name="Int. J. Syst. Evol. Microbiol.">
        <title>Complete genome sequence of Corynebacterium casei LMG S-19264T (=DSM 44701T), isolated from a smear-ripened cheese.</title>
        <authorList>
            <consortium name="US DOE Joint Genome Institute (JGI-PGF)"/>
            <person name="Walter F."/>
            <person name="Albersmeier A."/>
            <person name="Kalinowski J."/>
            <person name="Ruckert C."/>
        </authorList>
    </citation>
    <scope>NUCLEOTIDE SEQUENCE [LARGE SCALE GENOMIC DNA]</scope>
    <source>
        <strain evidence="12 13">CGMCC 1.15358</strain>
    </source>
</reference>
<dbReference type="AlphaFoldDB" id="A0A916YDU1"/>
<dbReference type="InterPro" id="IPR004358">
    <property type="entry name" value="Sig_transdc_His_kin-like_C"/>
</dbReference>
<dbReference type="InterPro" id="IPR005467">
    <property type="entry name" value="His_kinase_dom"/>
</dbReference>
<keyword evidence="13" id="KW-1185">Reference proteome</keyword>
<dbReference type="InterPro" id="IPR003594">
    <property type="entry name" value="HATPase_dom"/>
</dbReference>
<name>A0A916YDU1_9SPHN</name>
<dbReference type="Pfam" id="PF02518">
    <property type="entry name" value="HATPase_c"/>
    <property type="match status" value="1"/>
</dbReference>
<evidence type="ECO:0000259" key="11">
    <source>
        <dbReference type="PROSITE" id="PS50109"/>
    </source>
</evidence>
<gene>
    <name evidence="12" type="ORF">GCM10010989_13840</name>
</gene>
<dbReference type="SMART" id="SM00387">
    <property type="entry name" value="HATPase_c"/>
    <property type="match status" value="1"/>
</dbReference>
<feature type="transmembrane region" description="Helical" evidence="10">
    <location>
        <begin position="14"/>
        <end position="35"/>
    </location>
</feature>
<dbReference type="SUPFAM" id="SSF55874">
    <property type="entry name" value="ATPase domain of HSP90 chaperone/DNA topoisomerase II/histidine kinase"/>
    <property type="match status" value="1"/>
</dbReference>
<comment type="subcellular location">
    <subcellularLocation>
        <location evidence="2">Membrane</location>
    </subcellularLocation>
</comment>
<dbReference type="OrthoDB" id="9815202at2"/>
<dbReference type="GO" id="GO:0000155">
    <property type="term" value="F:phosphorelay sensor kinase activity"/>
    <property type="evidence" value="ECO:0007669"/>
    <property type="project" value="InterPro"/>
</dbReference>
<dbReference type="SUPFAM" id="SSF47384">
    <property type="entry name" value="Homodimeric domain of signal transducing histidine kinase"/>
    <property type="match status" value="1"/>
</dbReference>
<evidence type="ECO:0000313" key="12">
    <source>
        <dbReference type="EMBL" id="GGD40986.1"/>
    </source>
</evidence>
<dbReference type="InterPro" id="IPR050428">
    <property type="entry name" value="TCS_sensor_his_kinase"/>
</dbReference>
<evidence type="ECO:0000256" key="2">
    <source>
        <dbReference type="ARBA" id="ARBA00004370"/>
    </source>
</evidence>
<evidence type="ECO:0000256" key="4">
    <source>
        <dbReference type="ARBA" id="ARBA00022553"/>
    </source>
</evidence>
<feature type="domain" description="Histidine kinase" evidence="11">
    <location>
        <begin position="239"/>
        <end position="450"/>
    </location>
</feature>
<dbReference type="Gene3D" id="6.10.340.10">
    <property type="match status" value="1"/>
</dbReference>
<accession>A0A916YDU1</accession>
<keyword evidence="8 10" id="KW-1133">Transmembrane helix</keyword>
<feature type="transmembrane region" description="Helical" evidence="10">
    <location>
        <begin position="154"/>
        <end position="173"/>
    </location>
</feature>
<keyword evidence="5" id="KW-0808">Transferase</keyword>
<evidence type="ECO:0000313" key="13">
    <source>
        <dbReference type="Proteomes" id="UP000598997"/>
    </source>
</evidence>
<dbReference type="EMBL" id="BMIO01000004">
    <property type="protein sequence ID" value="GGD40986.1"/>
    <property type="molecule type" value="Genomic_DNA"/>
</dbReference>
<evidence type="ECO:0000256" key="9">
    <source>
        <dbReference type="ARBA" id="ARBA00023136"/>
    </source>
</evidence>
<dbReference type="GO" id="GO:0005886">
    <property type="term" value="C:plasma membrane"/>
    <property type="evidence" value="ECO:0007669"/>
    <property type="project" value="TreeGrafter"/>
</dbReference>
<evidence type="ECO:0000256" key="3">
    <source>
        <dbReference type="ARBA" id="ARBA00012438"/>
    </source>
</evidence>
<dbReference type="InterPro" id="IPR036097">
    <property type="entry name" value="HisK_dim/P_sf"/>
</dbReference>
<evidence type="ECO:0000256" key="1">
    <source>
        <dbReference type="ARBA" id="ARBA00000085"/>
    </source>
</evidence>
<sequence length="455" mass="49541">MTQVRLLDSIFTRLVAWSIAVCIVVVLVLGALVGAKFEQLSTATQEAAVNADVTTLAEAYREDGVTGLARRINERLAFSAPAGTAPYYLLVDNDGAIITGNLRGWPEGFDVGTEPRSIALPDGTRVYARAMMLAEGKLFVSRESSLDEMILNEIGFAFVAGGLFVVFAVGVAGRLTTVRLSRRVGRVIQAFQNPDEKRLEQLAKDRDAEDEIGELTRQTSETLNRLNHLVDSQRETTDLIAHEMRTPLMHLDSRILKSLKTAPDDATAQGLSEARSDIRGVITMLESLLDISHSEAHRGDPRGLHPVDLSDLLEHVAEIYEGSAEETGHHFEWEIAPGVTFLGEEMQLTRLVTNLLDNAFKYVPKGGTVILTLAEGPLITVSDSGPGIPYEDRDAIFDRFRRAKGNDGSSGGSGLGLALARAIARRHGLDIRLKPTMRGATFEVGREKAKAEESA</sequence>
<dbReference type="Proteomes" id="UP000598997">
    <property type="component" value="Unassembled WGS sequence"/>
</dbReference>
<keyword evidence="6 10" id="KW-0812">Transmembrane</keyword>
<evidence type="ECO:0000256" key="8">
    <source>
        <dbReference type="ARBA" id="ARBA00022989"/>
    </source>
</evidence>
<dbReference type="PANTHER" id="PTHR45436:SF8">
    <property type="entry name" value="HISTIDINE KINASE"/>
    <property type="match status" value="1"/>
</dbReference>
<evidence type="ECO:0000256" key="6">
    <source>
        <dbReference type="ARBA" id="ARBA00022692"/>
    </source>
</evidence>
<comment type="caution">
    <text evidence="12">The sequence shown here is derived from an EMBL/GenBank/DDBJ whole genome shotgun (WGS) entry which is preliminary data.</text>
</comment>
<keyword evidence="4" id="KW-0597">Phosphoprotein</keyword>
<dbReference type="RefSeq" id="WP_066766753.1">
    <property type="nucleotide sequence ID" value="NZ_BMIO01000004.1"/>
</dbReference>
<dbReference type="InterPro" id="IPR036890">
    <property type="entry name" value="HATPase_C_sf"/>
</dbReference>
<keyword evidence="9 10" id="KW-0472">Membrane</keyword>
<dbReference type="PROSITE" id="PS50109">
    <property type="entry name" value="HIS_KIN"/>
    <property type="match status" value="1"/>
</dbReference>
<keyword evidence="7 12" id="KW-0418">Kinase</keyword>
<evidence type="ECO:0000256" key="10">
    <source>
        <dbReference type="SAM" id="Phobius"/>
    </source>
</evidence>